<reference evidence="9" key="1">
    <citation type="submission" date="2021-02" db="EMBL/GenBank/DDBJ databases">
        <authorList>
            <person name="Nowell W R."/>
        </authorList>
    </citation>
    <scope>NUCLEOTIDE SEQUENCE</scope>
</reference>
<comment type="similarity">
    <text evidence="2">Belongs to the SLC13A/DASS transporter (TC 2.A.47) family. NADC subfamily.</text>
</comment>
<keyword evidence="3 6" id="KW-0812">Transmembrane</keyword>
<evidence type="ECO:0000256" key="3">
    <source>
        <dbReference type="ARBA" id="ARBA00022692"/>
    </source>
</evidence>
<dbReference type="SMART" id="SM00181">
    <property type="entry name" value="EGF"/>
    <property type="match status" value="2"/>
</dbReference>
<evidence type="ECO:0000256" key="2">
    <source>
        <dbReference type="ARBA" id="ARBA00006772"/>
    </source>
</evidence>
<proteinExistence type="inferred from homology"/>
<dbReference type="EMBL" id="CAJOBF010005998">
    <property type="protein sequence ID" value="CAF4193563.1"/>
    <property type="molecule type" value="Genomic_DNA"/>
</dbReference>
<accession>A0A820ANE2</accession>
<dbReference type="PROSITE" id="PS00022">
    <property type="entry name" value="EGF_1"/>
    <property type="match status" value="2"/>
</dbReference>
<dbReference type="PANTHER" id="PTHR10283">
    <property type="entry name" value="SOLUTE CARRIER FAMILY 13 MEMBER"/>
    <property type="match status" value="1"/>
</dbReference>
<dbReference type="PROSITE" id="PS01186">
    <property type="entry name" value="EGF_2"/>
    <property type="match status" value="1"/>
</dbReference>
<dbReference type="Pfam" id="PF00939">
    <property type="entry name" value="Na_sulph_symp"/>
    <property type="match status" value="1"/>
</dbReference>
<feature type="transmembrane region" description="Helical" evidence="6">
    <location>
        <begin position="516"/>
        <end position="535"/>
    </location>
</feature>
<dbReference type="GO" id="GO:0005886">
    <property type="term" value="C:plasma membrane"/>
    <property type="evidence" value="ECO:0007669"/>
    <property type="project" value="TreeGrafter"/>
</dbReference>
<keyword evidence="5 6" id="KW-0472">Membrane</keyword>
<evidence type="ECO:0000256" key="4">
    <source>
        <dbReference type="ARBA" id="ARBA00022989"/>
    </source>
</evidence>
<name>A0A820ANE2_9BILA</name>
<dbReference type="AlphaFoldDB" id="A0A820ANE2"/>
<evidence type="ECO:0000313" key="10">
    <source>
        <dbReference type="Proteomes" id="UP000663842"/>
    </source>
</evidence>
<dbReference type="PANTHER" id="PTHR10283:SF82">
    <property type="entry name" value="SOLUTE CARRIER FAMILY 13 MEMBER 2"/>
    <property type="match status" value="1"/>
</dbReference>
<feature type="transmembrane region" description="Helical" evidence="6">
    <location>
        <begin position="483"/>
        <end position="504"/>
    </location>
</feature>
<evidence type="ECO:0000259" key="7">
    <source>
        <dbReference type="PROSITE" id="PS00022"/>
    </source>
</evidence>
<sequence length="681" mass="78183">MSFDFLFQISIRNTVLDREKCNCSSDSLCIGIVHNRSICLCVPHNDRISLTNFTCTCQDGFSGKRCEYEDVKIDISFYDVSIPQSLLVHFITVREHDLESLNPVPIRATMFKKIRFDQDTITFFMSLPFHLIFVQLEGKFYLTVLQHIYTPSVTIQTKIARSQYCPHIRELFNQTLIAYPIIRRIKYYHLACMKDSNLVCFHDNELFICLCTEEKHANCFHFDFNMTYDCMGSNNCQNGAQCFQDNPTCPTKIMCVCRECFYGTQCQFSTHQFGLSLDAILGYQIRSNLSISRQSIYVKISIIVASIMLLFVETMSKSWLWHISACIIDYIDPDYYLFKFQIMASYPFANVDSYVAIFSRIQLYFHRSLLAITNGFHAYVALEHLVTVIVDVKLNLAKSKTMAKLLTIVISLFTRVSFLHDPIHRYLIDDDEEQRTWYMAHFTPNIGICNSFINIFHSIVPFGLKLISAMSIIGSSAKRRASVIPLPVTALLPLILFPMVSVLTADVVAPHCFKDIISLFFGSMAFGYVIEKFNLHRRIALFVLSWIGMATKWSKIYFSYFVAFCSSMIYSENFLNRQQAAVINGIAFDSTNREGSDENKIEELTHTIQNCQTSKSETFVETNTHLKLLCCKRQKPELDDRSKKKHDQLKKGFLLPVAYSSSIDGLSSLVGIVPSAYLKNL</sequence>
<dbReference type="InterPro" id="IPR000742">
    <property type="entry name" value="EGF"/>
</dbReference>
<evidence type="ECO:0000313" key="9">
    <source>
        <dbReference type="EMBL" id="CAF4193563.1"/>
    </source>
</evidence>
<dbReference type="GO" id="GO:0015556">
    <property type="term" value="F:C4-dicarboxylate transmembrane transporter activity"/>
    <property type="evidence" value="ECO:0007669"/>
    <property type="project" value="UniProtKB-ARBA"/>
</dbReference>
<evidence type="ECO:0000256" key="6">
    <source>
        <dbReference type="SAM" id="Phobius"/>
    </source>
</evidence>
<comment type="subcellular location">
    <subcellularLocation>
        <location evidence="1">Membrane</location>
        <topology evidence="1">Multi-pass membrane protein</topology>
    </subcellularLocation>
</comment>
<dbReference type="Gene3D" id="2.10.25.10">
    <property type="entry name" value="Laminin"/>
    <property type="match status" value="1"/>
</dbReference>
<evidence type="ECO:0000259" key="8">
    <source>
        <dbReference type="PROSITE" id="PS01186"/>
    </source>
</evidence>
<dbReference type="Proteomes" id="UP000663842">
    <property type="component" value="Unassembled WGS sequence"/>
</dbReference>
<dbReference type="InterPro" id="IPR001898">
    <property type="entry name" value="SLC13A/DASS"/>
</dbReference>
<evidence type="ECO:0000256" key="1">
    <source>
        <dbReference type="ARBA" id="ARBA00004141"/>
    </source>
</evidence>
<gene>
    <name evidence="9" type="ORF">UXM345_LOCUS27579</name>
</gene>
<organism evidence="9 10">
    <name type="scientific">Rotaria magnacalcarata</name>
    <dbReference type="NCBI Taxonomy" id="392030"/>
    <lineage>
        <taxon>Eukaryota</taxon>
        <taxon>Metazoa</taxon>
        <taxon>Spiralia</taxon>
        <taxon>Gnathifera</taxon>
        <taxon>Rotifera</taxon>
        <taxon>Eurotatoria</taxon>
        <taxon>Bdelloidea</taxon>
        <taxon>Philodinida</taxon>
        <taxon>Philodinidae</taxon>
        <taxon>Rotaria</taxon>
    </lineage>
</organism>
<protein>
    <recommendedName>
        <fullName evidence="7 8">EGF-like domain-containing protein</fullName>
    </recommendedName>
</protein>
<evidence type="ECO:0000256" key="5">
    <source>
        <dbReference type="ARBA" id="ARBA00023136"/>
    </source>
</evidence>
<feature type="domain" description="EGF-like" evidence="7">
    <location>
        <begin position="255"/>
        <end position="266"/>
    </location>
</feature>
<comment type="caution">
    <text evidence="9">The sequence shown here is derived from an EMBL/GenBank/DDBJ whole genome shotgun (WGS) entry which is preliminary data.</text>
</comment>
<dbReference type="GO" id="GO:0005310">
    <property type="term" value="F:dicarboxylic acid transmembrane transporter activity"/>
    <property type="evidence" value="ECO:0007669"/>
    <property type="project" value="UniProtKB-ARBA"/>
</dbReference>
<feature type="domain" description="EGF-like" evidence="7 8">
    <location>
        <begin position="55"/>
        <end position="66"/>
    </location>
</feature>
<dbReference type="CDD" id="cd00054">
    <property type="entry name" value="EGF_CA"/>
    <property type="match status" value="1"/>
</dbReference>
<keyword evidence="4 6" id="KW-1133">Transmembrane helix</keyword>